<organism evidence="11 12">
    <name type="scientific">Ladona fulva</name>
    <name type="common">Scarce chaser dragonfly</name>
    <name type="synonym">Libellula fulva</name>
    <dbReference type="NCBI Taxonomy" id="123851"/>
    <lineage>
        <taxon>Eukaryota</taxon>
        <taxon>Metazoa</taxon>
        <taxon>Ecdysozoa</taxon>
        <taxon>Arthropoda</taxon>
        <taxon>Hexapoda</taxon>
        <taxon>Insecta</taxon>
        <taxon>Pterygota</taxon>
        <taxon>Palaeoptera</taxon>
        <taxon>Odonata</taxon>
        <taxon>Epiprocta</taxon>
        <taxon>Anisoptera</taxon>
        <taxon>Libelluloidea</taxon>
        <taxon>Libellulidae</taxon>
        <taxon>Ladona</taxon>
    </lineage>
</organism>
<dbReference type="PANTHER" id="PTHR21026:SF2">
    <property type="entry name" value="LARGE RIBOSOMAL SUBUNIT PROTEIN BL32M"/>
    <property type="match status" value="1"/>
</dbReference>
<proteinExistence type="inferred from homology"/>
<dbReference type="GO" id="GO:0005762">
    <property type="term" value="C:mitochondrial large ribosomal subunit"/>
    <property type="evidence" value="ECO:0007669"/>
    <property type="project" value="TreeGrafter"/>
</dbReference>
<feature type="region of interest" description="Disordered" evidence="10">
    <location>
        <begin position="186"/>
        <end position="205"/>
    </location>
</feature>
<evidence type="ECO:0000256" key="7">
    <source>
        <dbReference type="ARBA" id="ARBA00039935"/>
    </source>
</evidence>
<protein>
    <recommendedName>
        <fullName evidence="7">Large ribosomal subunit protein bL32m</fullName>
    </recommendedName>
    <alternativeName>
        <fullName evidence="8">39S ribosomal protein L32, mitochondrial</fullName>
    </alternativeName>
</protein>
<evidence type="ECO:0000256" key="9">
    <source>
        <dbReference type="ARBA" id="ARBA00045766"/>
    </source>
</evidence>
<keyword evidence="6" id="KW-0687">Ribonucleoprotein</keyword>
<feature type="compositionally biased region" description="Polar residues" evidence="10">
    <location>
        <begin position="186"/>
        <end position="196"/>
    </location>
</feature>
<dbReference type="Pfam" id="PF01783">
    <property type="entry name" value="Ribosomal_L32p"/>
    <property type="match status" value="1"/>
</dbReference>
<keyword evidence="4" id="KW-0689">Ribosomal protein</keyword>
<evidence type="ECO:0000256" key="6">
    <source>
        <dbReference type="ARBA" id="ARBA00023274"/>
    </source>
</evidence>
<dbReference type="PANTHER" id="PTHR21026">
    <property type="entry name" value="39S RIBOSOMAL PROTEIN L32, MITOCHONDRIAL"/>
    <property type="match status" value="1"/>
</dbReference>
<gene>
    <name evidence="11" type="ORF">J437_LFUL005053</name>
</gene>
<comment type="similarity">
    <text evidence="2">Belongs to the bacterial ribosomal protein bL32 family.</text>
</comment>
<dbReference type="Proteomes" id="UP000792457">
    <property type="component" value="Unassembled WGS sequence"/>
</dbReference>
<evidence type="ECO:0000256" key="5">
    <source>
        <dbReference type="ARBA" id="ARBA00023128"/>
    </source>
</evidence>
<name>A0A8K0KP71_LADFU</name>
<comment type="function">
    <text evidence="9">Component of the mitochondrial large ribosomal subunit (mt-LSU). The mitochondrial ribosome (mitoribosome) is a large ribonucleoprotein complex responsible for the synthesis of proteins inside mitochondria.</text>
</comment>
<dbReference type="EMBL" id="KZ309484">
    <property type="protein sequence ID" value="KAG8238996.1"/>
    <property type="molecule type" value="Genomic_DNA"/>
</dbReference>
<keyword evidence="5" id="KW-0496">Mitochondrion</keyword>
<comment type="subcellular location">
    <subcellularLocation>
        <location evidence="1">Mitochondrion</location>
    </subcellularLocation>
</comment>
<reference evidence="11" key="2">
    <citation type="submission" date="2017-10" db="EMBL/GenBank/DDBJ databases">
        <title>Ladona fulva Genome sequencing and assembly.</title>
        <authorList>
            <person name="Murali S."/>
            <person name="Richards S."/>
            <person name="Bandaranaike D."/>
            <person name="Bellair M."/>
            <person name="Blankenburg K."/>
            <person name="Chao H."/>
            <person name="Dinh H."/>
            <person name="Doddapaneni H."/>
            <person name="Dugan-Rocha S."/>
            <person name="Elkadiri S."/>
            <person name="Gnanaolivu R."/>
            <person name="Hernandez B."/>
            <person name="Skinner E."/>
            <person name="Javaid M."/>
            <person name="Lee S."/>
            <person name="Li M."/>
            <person name="Ming W."/>
            <person name="Munidasa M."/>
            <person name="Muniz J."/>
            <person name="Nguyen L."/>
            <person name="Hughes D."/>
            <person name="Osuji N."/>
            <person name="Pu L.-L."/>
            <person name="Puazo M."/>
            <person name="Qu C."/>
            <person name="Quiroz J."/>
            <person name="Raj R."/>
            <person name="Weissenberger G."/>
            <person name="Xin Y."/>
            <person name="Zou X."/>
            <person name="Han Y."/>
            <person name="Worley K."/>
            <person name="Muzny D."/>
            <person name="Gibbs R."/>
        </authorList>
    </citation>
    <scope>NUCLEOTIDE SEQUENCE</scope>
    <source>
        <strain evidence="11">Sampled in the wild</strain>
    </source>
</reference>
<evidence type="ECO:0000256" key="4">
    <source>
        <dbReference type="ARBA" id="ARBA00022980"/>
    </source>
</evidence>
<evidence type="ECO:0000313" key="12">
    <source>
        <dbReference type="Proteomes" id="UP000792457"/>
    </source>
</evidence>
<evidence type="ECO:0000256" key="2">
    <source>
        <dbReference type="ARBA" id="ARBA00008560"/>
    </source>
</evidence>
<evidence type="ECO:0000256" key="1">
    <source>
        <dbReference type="ARBA" id="ARBA00004173"/>
    </source>
</evidence>
<reference evidence="11" key="1">
    <citation type="submission" date="2013-04" db="EMBL/GenBank/DDBJ databases">
        <authorList>
            <person name="Qu J."/>
            <person name="Murali S.C."/>
            <person name="Bandaranaike D."/>
            <person name="Bellair M."/>
            <person name="Blankenburg K."/>
            <person name="Chao H."/>
            <person name="Dinh H."/>
            <person name="Doddapaneni H."/>
            <person name="Downs B."/>
            <person name="Dugan-Rocha S."/>
            <person name="Elkadiri S."/>
            <person name="Gnanaolivu R.D."/>
            <person name="Hernandez B."/>
            <person name="Javaid M."/>
            <person name="Jayaseelan J.C."/>
            <person name="Lee S."/>
            <person name="Li M."/>
            <person name="Ming W."/>
            <person name="Munidasa M."/>
            <person name="Muniz J."/>
            <person name="Nguyen L."/>
            <person name="Ongeri F."/>
            <person name="Osuji N."/>
            <person name="Pu L.-L."/>
            <person name="Puazo M."/>
            <person name="Qu C."/>
            <person name="Quiroz J."/>
            <person name="Raj R."/>
            <person name="Weissenberger G."/>
            <person name="Xin Y."/>
            <person name="Zou X."/>
            <person name="Han Y."/>
            <person name="Richards S."/>
            <person name="Worley K."/>
            <person name="Muzny D."/>
            <person name="Gibbs R."/>
        </authorList>
    </citation>
    <scope>NUCLEOTIDE SEQUENCE</scope>
    <source>
        <strain evidence="11">Sampled in the wild</strain>
    </source>
</reference>
<dbReference type="GO" id="GO:0006412">
    <property type="term" value="P:translation"/>
    <property type="evidence" value="ECO:0007669"/>
    <property type="project" value="InterPro"/>
</dbReference>
<evidence type="ECO:0000256" key="8">
    <source>
        <dbReference type="ARBA" id="ARBA00042577"/>
    </source>
</evidence>
<evidence type="ECO:0000256" key="10">
    <source>
        <dbReference type="SAM" id="MobiDB-lite"/>
    </source>
</evidence>
<dbReference type="InterPro" id="IPR002677">
    <property type="entry name" value="Ribosomal_bL32"/>
</dbReference>
<keyword evidence="3" id="KW-0809">Transit peptide</keyword>
<dbReference type="InterPro" id="IPR051991">
    <property type="entry name" value="Mitoribosomal_protein_bL32"/>
</dbReference>
<dbReference type="GO" id="GO:0003735">
    <property type="term" value="F:structural constituent of ribosome"/>
    <property type="evidence" value="ECO:0007669"/>
    <property type="project" value="InterPro"/>
</dbReference>
<evidence type="ECO:0000256" key="3">
    <source>
        <dbReference type="ARBA" id="ARBA00022946"/>
    </source>
</evidence>
<evidence type="ECO:0000313" key="11">
    <source>
        <dbReference type="EMBL" id="KAG8238996.1"/>
    </source>
</evidence>
<dbReference type="SUPFAM" id="SSF57829">
    <property type="entry name" value="Zn-binding ribosomal proteins"/>
    <property type="match status" value="1"/>
</dbReference>
<dbReference type="OrthoDB" id="2014905at2759"/>
<dbReference type="InterPro" id="IPR011332">
    <property type="entry name" value="Ribosomal_zn-bd"/>
</dbReference>
<comment type="caution">
    <text evidence="11">The sequence shown here is derived from an EMBL/GenBank/DDBJ whole genome shotgun (WGS) entry which is preliminary data.</text>
</comment>
<sequence length="205" mass="23400">MAVMLRNVSRLLYDSFYTISNSIFYSLYGIEPRVAVVVNGQCNNFDLNNAPSTVPEDIFKTDILWAVPKSRRTIEKRLKRKFGDPFYKPKTLQLQTNIRICDTCGHYHEDKVLCPHCYAKIKKETEDIQAAIQAELGLSPVDKSVVVLYQGDREEYPADHWKGKRIVEMKKPRPAWFSKNLLQKSVESISSSSPANSDVKPTDLG</sequence>
<accession>A0A8K0KP71</accession>
<dbReference type="AlphaFoldDB" id="A0A8K0KP71"/>
<keyword evidence="12" id="KW-1185">Reference proteome</keyword>